<dbReference type="EMBL" id="CYZV01000020">
    <property type="protein sequence ID" value="CUO31655.1"/>
    <property type="molecule type" value="Genomic_DNA"/>
</dbReference>
<proteinExistence type="predicted"/>
<dbReference type="AlphaFoldDB" id="A0A174E5U2"/>
<dbReference type="RefSeq" id="WP_055276671.1">
    <property type="nucleotide sequence ID" value="NZ_CYZV01000020.1"/>
</dbReference>
<sequence length="253" mass="29234">MDIFNQFWVPRKIYKPCGMFTEGHMILLLISGCVLTFLLIISIKITVEKIDILTKVFAVSLTFLEGIKIFFNFYWGYTKVNYWFPISFCSIFIYALWMSGFTNGYLKKLGDSFITGVTVVAGGAYLLFPSTSLTAYPIGHYLCIYSMLFHTLMIYMGVLYLRKKQINLNWKTFKKFIVIYLFFSVISIFINNITGSNLMMLSSPANIPVKLLHTLYGVNRLAYTGVVFLVYLFVPYWLTSFVVKQLSIRKKTS</sequence>
<feature type="transmembrane region" description="Helical" evidence="1">
    <location>
        <begin position="221"/>
        <end position="243"/>
    </location>
</feature>
<feature type="transmembrane region" description="Helical" evidence="1">
    <location>
        <begin position="113"/>
        <end position="132"/>
    </location>
</feature>
<gene>
    <name evidence="2" type="ORF">ERS852470_01984</name>
</gene>
<protein>
    <submittedName>
        <fullName evidence="2">Predicted integral membrane protein</fullName>
    </submittedName>
</protein>
<reference evidence="2 3" key="1">
    <citation type="submission" date="2015-09" db="EMBL/GenBank/DDBJ databases">
        <authorList>
            <consortium name="Pathogen Informatics"/>
        </authorList>
    </citation>
    <scope>NUCLEOTIDE SEQUENCE [LARGE SCALE GENOMIC DNA]</scope>
    <source>
        <strain evidence="2 3">2789STDY5834855</strain>
    </source>
</reference>
<dbReference type="Proteomes" id="UP000095558">
    <property type="component" value="Unassembled WGS sequence"/>
</dbReference>
<evidence type="ECO:0000313" key="2">
    <source>
        <dbReference type="EMBL" id="CUO31655.1"/>
    </source>
</evidence>
<feature type="transmembrane region" description="Helical" evidence="1">
    <location>
        <begin position="173"/>
        <end position="193"/>
    </location>
</feature>
<feature type="transmembrane region" description="Helical" evidence="1">
    <location>
        <begin position="82"/>
        <end position="101"/>
    </location>
</feature>
<feature type="transmembrane region" description="Helical" evidence="1">
    <location>
        <begin position="138"/>
        <end position="161"/>
    </location>
</feature>
<keyword evidence="1" id="KW-0472">Membrane</keyword>
<name>A0A174E5U2_9CLOT</name>
<dbReference type="Pfam" id="PF14808">
    <property type="entry name" value="TMEM164"/>
    <property type="match status" value="1"/>
</dbReference>
<organism evidence="2 3">
    <name type="scientific">Clostridium disporicum</name>
    <dbReference type="NCBI Taxonomy" id="84024"/>
    <lineage>
        <taxon>Bacteria</taxon>
        <taxon>Bacillati</taxon>
        <taxon>Bacillota</taxon>
        <taxon>Clostridia</taxon>
        <taxon>Eubacteriales</taxon>
        <taxon>Clostridiaceae</taxon>
        <taxon>Clostridium</taxon>
    </lineage>
</organism>
<keyword evidence="1" id="KW-0812">Transmembrane</keyword>
<evidence type="ECO:0000256" key="1">
    <source>
        <dbReference type="SAM" id="Phobius"/>
    </source>
</evidence>
<feature type="transmembrane region" description="Helical" evidence="1">
    <location>
        <begin position="25"/>
        <end position="45"/>
    </location>
</feature>
<evidence type="ECO:0000313" key="3">
    <source>
        <dbReference type="Proteomes" id="UP000095558"/>
    </source>
</evidence>
<keyword evidence="1" id="KW-1133">Transmembrane helix</keyword>
<accession>A0A174E5U2</accession>
<feature type="transmembrane region" description="Helical" evidence="1">
    <location>
        <begin position="57"/>
        <end position="76"/>
    </location>
</feature>